<keyword evidence="3" id="KW-1185">Reference proteome</keyword>
<gene>
    <name evidence="2" type="ORF">G1H19_12765</name>
</gene>
<reference evidence="2 3" key="1">
    <citation type="submission" date="2020-02" db="EMBL/GenBank/DDBJ databases">
        <title>The whole genome sequence of CPCC 205119.</title>
        <authorList>
            <person name="Jiang Z."/>
        </authorList>
    </citation>
    <scope>NUCLEOTIDE SEQUENCE [LARGE SCALE GENOMIC DNA]</scope>
    <source>
        <strain evidence="2 3">CPCC 205119</strain>
    </source>
</reference>
<proteinExistence type="predicted"/>
<name>A0A7K3WEL4_9ACTN</name>
<dbReference type="Proteomes" id="UP000470470">
    <property type="component" value="Unassembled WGS sequence"/>
</dbReference>
<comment type="caution">
    <text evidence="2">The sequence shown here is derived from an EMBL/GenBank/DDBJ whole genome shotgun (WGS) entry which is preliminary data.</text>
</comment>
<dbReference type="RefSeq" id="WP_152729527.1">
    <property type="nucleotide sequence ID" value="NZ_JAABOZ010000003.1"/>
</dbReference>
<dbReference type="EMBL" id="JAAGWK010000018">
    <property type="protein sequence ID" value="NEL54874.1"/>
    <property type="molecule type" value="Genomic_DNA"/>
</dbReference>
<evidence type="ECO:0000256" key="1">
    <source>
        <dbReference type="SAM" id="MobiDB-lite"/>
    </source>
</evidence>
<accession>A0A7K3WEL4</accession>
<dbReference type="AlphaFoldDB" id="A0A7K3WEL4"/>
<feature type="region of interest" description="Disordered" evidence="1">
    <location>
        <begin position="62"/>
        <end position="85"/>
    </location>
</feature>
<protein>
    <submittedName>
        <fullName evidence="2">Uncharacterized protein</fullName>
    </submittedName>
</protein>
<sequence>MRATPGPVTGAETERRLVRLRWTQPPERPSLVRIGDLTQALDLLAAYVLLAVLPSQARPEVPTHPVGMTGRVAGLPTPGRDGGLPGRDGTVLVELRSAATVELVLLASASVASALHVVLSAADRPEGPAETVQAVRSRTRSALAGIDLAQELARGQEQVTRMRRLDATADQVASVETELRSLRCALEIRNELRRHPEVTAERTAAFDRLRWLLPEDSNRGHTPAASRGYDAAVGQLVRRLAEVAGPALSAELSDARLQLPD</sequence>
<evidence type="ECO:0000313" key="3">
    <source>
        <dbReference type="Proteomes" id="UP000470470"/>
    </source>
</evidence>
<organism evidence="2 3">
    <name type="scientific">Goekera deserti</name>
    <dbReference type="NCBI Taxonomy" id="2497753"/>
    <lineage>
        <taxon>Bacteria</taxon>
        <taxon>Bacillati</taxon>
        <taxon>Actinomycetota</taxon>
        <taxon>Actinomycetes</taxon>
        <taxon>Geodermatophilales</taxon>
        <taxon>Geodermatophilaceae</taxon>
        <taxon>Goekera</taxon>
    </lineage>
</organism>
<evidence type="ECO:0000313" key="2">
    <source>
        <dbReference type="EMBL" id="NEL54874.1"/>
    </source>
</evidence>